<proteinExistence type="inferred from homology"/>
<organism evidence="12 13">
    <name type="scientific">Octopus sinensis</name>
    <name type="common">East Asian common octopus</name>
    <dbReference type="NCBI Taxonomy" id="2607531"/>
    <lineage>
        <taxon>Eukaryota</taxon>
        <taxon>Metazoa</taxon>
        <taxon>Spiralia</taxon>
        <taxon>Lophotrochozoa</taxon>
        <taxon>Mollusca</taxon>
        <taxon>Cephalopoda</taxon>
        <taxon>Coleoidea</taxon>
        <taxon>Octopodiformes</taxon>
        <taxon>Octopoda</taxon>
        <taxon>Incirrata</taxon>
        <taxon>Octopodidae</taxon>
        <taxon>Octopus</taxon>
    </lineage>
</organism>
<feature type="domain" description="Protein kinase" evidence="11">
    <location>
        <begin position="25"/>
        <end position="203"/>
    </location>
</feature>
<evidence type="ECO:0000256" key="2">
    <source>
        <dbReference type="ARBA" id="ARBA00022527"/>
    </source>
</evidence>
<dbReference type="AlphaFoldDB" id="A0A6P7TTX8"/>
<feature type="binding site" evidence="9">
    <location>
        <position position="64"/>
    </location>
    <ligand>
        <name>ATP</name>
        <dbReference type="ChEBI" id="CHEBI:30616"/>
    </ligand>
</feature>
<keyword evidence="2 10" id="KW-0723">Serine/threonine-protein kinase</keyword>
<name>A0A6P7TTX8_9MOLL</name>
<comment type="catalytic activity">
    <reaction evidence="8">
        <text>L-seryl-[protein] + ATP = O-phospho-L-seryl-[protein] + ADP + H(+)</text>
        <dbReference type="Rhea" id="RHEA:17989"/>
        <dbReference type="Rhea" id="RHEA-COMP:9863"/>
        <dbReference type="Rhea" id="RHEA-COMP:11604"/>
        <dbReference type="ChEBI" id="CHEBI:15378"/>
        <dbReference type="ChEBI" id="CHEBI:29999"/>
        <dbReference type="ChEBI" id="CHEBI:30616"/>
        <dbReference type="ChEBI" id="CHEBI:83421"/>
        <dbReference type="ChEBI" id="CHEBI:456216"/>
        <dbReference type="EC" id="2.7.11.1"/>
    </reaction>
</comment>
<dbReference type="GO" id="GO:0035556">
    <property type="term" value="P:intracellular signal transduction"/>
    <property type="evidence" value="ECO:0007669"/>
    <property type="project" value="TreeGrafter"/>
</dbReference>
<dbReference type="GO" id="GO:0004674">
    <property type="term" value="F:protein serine/threonine kinase activity"/>
    <property type="evidence" value="ECO:0007669"/>
    <property type="project" value="UniProtKB-KW"/>
</dbReference>
<dbReference type="PANTHER" id="PTHR24356:SF163">
    <property type="entry name" value="3-PHOSPHOINOSITIDE-DEPENDENT PROTEIN KINASE 1-RELATED"/>
    <property type="match status" value="1"/>
</dbReference>
<evidence type="ECO:0000256" key="4">
    <source>
        <dbReference type="ARBA" id="ARBA00022741"/>
    </source>
</evidence>
<evidence type="ECO:0000256" key="3">
    <source>
        <dbReference type="ARBA" id="ARBA00022679"/>
    </source>
</evidence>
<evidence type="ECO:0000313" key="12">
    <source>
        <dbReference type="Proteomes" id="UP000515154"/>
    </source>
</evidence>
<dbReference type="SUPFAM" id="SSF56112">
    <property type="entry name" value="Protein kinase-like (PK-like)"/>
    <property type="match status" value="1"/>
</dbReference>
<dbReference type="PANTHER" id="PTHR24356">
    <property type="entry name" value="SERINE/THREONINE-PROTEIN KINASE"/>
    <property type="match status" value="1"/>
</dbReference>
<comment type="catalytic activity">
    <reaction evidence="7">
        <text>L-threonyl-[protein] + ATP = O-phospho-L-threonyl-[protein] + ADP + H(+)</text>
        <dbReference type="Rhea" id="RHEA:46608"/>
        <dbReference type="Rhea" id="RHEA-COMP:11060"/>
        <dbReference type="Rhea" id="RHEA-COMP:11605"/>
        <dbReference type="ChEBI" id="CHEBI:15378"/>
        <dbReference type="ChEBI" id="CHEBI:30013"/>
        <dbReference type="ChEBI" id="CHEBI:30616"/>
        <dbReference type="ChEBI" id="CHEBI:61977"/>
        <dbReference type="ChEBI" id="CHEBI:456216"/>
        <dbReference type="EC" id="2.7.11.1"/>
    </reaction>
</comment>
<dbReference type="PROSITE" id="PS00107">
    <property type="entry name" value="PROTEIN_KINASE_ATP"/>
    <property type="match status" value="1"/>
</dbReference>
<dbReference type="InterPro" id="IPR008271">
    <property type="entry name" value="Ser/Thr_kinase_AS"/>
</dbReference>
<dbReference type="Gene3D" id="3.30.200.20">
    <property type="entry name" value="Phosphorylase Kinase, domain 1"/>
    <property type="match status" value="1"/>
</dbReference>
<dbReference type="InterPro" id="IPR011009">
    <property type="entry name" value="Kinase-like_dom_sf"/>
</dbReference>
<evidence type="ECO:0000313" key="13">
    <source>
        <dbReference type="RefSeq" id="XP_029655764.1"/>
    </source>
</evidence>
<protein>
    <recommendedName>
        <fullName evidence="1">non-specific serine/threonine protein kinase</fullName>
        <ecNumber evidence="1">2.7.11.1</ecNumber>
    </recommendedName>
</protein>
<keyword evidence="12" id="KW-1185">Reference proteome</keyword>
<evidence type="ECO:0000256" key="1">
    <source>
        <dbReference type="ARBA" id="ARBA00012513"/>
    </source>
</evidence>
<dbReference type="KEGG" id="osn:115229575"/>
<evidence type="ECO:0000256" key="9">
    <source>
        <dbReference type="PROSITE-ProRule" id="PRU10141"/>
    </source>
</evidence>
<dbReference type="EC" id="2.7.11.1" evidence="1"/>
<comment type="similarity">
    <text evidence="10">Belongs to the protein kinase superfamily.</text>
</comment>
<sequence>MLVCPHFSYIRQENESPSANKEENYQFIKPIGEGTFSTVYLCHHRTKNVEFAIKKCSKATIIKKKANKHVLMEKNILTKINNLHPLIINLVETFQSPEFLFFVFEYCKNGDLLELIEKRWPLSADSVIFYILQVVSALEFIHGLNIVHRDLKPANILLDSNMNVKLCDFGSATILPRSVNLKWANYPGGQVLWGQRNMCPPRY</sequence>
<dbReference type="PROSITE" id="PS00108">
    <property type="entry name" value="PROTEIN_KINASE_ST"/>
    <property type="match status" value="1"/>
</dbReference>
<keyword evidence="3" id="KW-0808">Transferase</keyword>
<dbReference type="Gene3D" id="1.10.510.10">
    <property type="entry name" value="Transferase(Phosphotransferase) domain 1"/>
    <property type="match status" value="1"/>
</dbReference>
<keyword evidence="4 9" id="KW-0547">Nucleotide-binding</keyword>
<evidence type="ECO:0000256" key="8">
    <source>
        <dbReference type="ARBA" id="ARBA00048679"/>
    </source>
</evidence>
<gene>
    <name evidence="13" type="primary">LOC115229575</name>
</gene>
<accession>A0A6P7TTX8</accession>
<keyword evidence="5 13" id="KW-0418">Kinase</keyword>
<dbReference type="Pfam" id="PF00069">
    <property type="entry name" value="Pkinase"/>
    <property type="match status" value="1"/>
</dbReference>
<keyword evidence="6 9" id="KW-0067">ATP-binding</keyword>
<dbReference type="Proteomes" id="UP000515154">
    <property type="component" value="Unplaced"/>
</dbReference>
<dbReference type="RefSeq" id="XP_029655764.1">
    <property type="nucleotide sequence ID" value="XM_029799904.1"/>
</dbReference>
<evidence type="ECO:0000256" key="10">
    <source>
        <dbReference type="RuleBase" id="RU000304"/>
    </source>
</evidence>
<evidence type="ECO:0000256" key="5">
    <source>
        <dbReference type="ARBA" id="ARBA00022777"/>
    </source>
</evidence>
<evidence type="ECO:0000256" key="6">
    <source>
        <dbReference type="ARBA" id="ARBA00022840"/>
    </source>
</evidence>
<evidence type="ECO:0000259" key="11">
    <source>
        <dbReference type="PROSITE" id="PS50011"/>
    </source>
</evidence>
<dbReference type="InterPro" id="IPR017441">
    <property type="entry name" value="Protein_kinase_ATP_BS"/>
</dbReference>
<reference evidence="13" key="1">
    <citation type="submission" date="2025-08" db="UniProtKB">
        <authorList>
            <consortium name="RefSeq"/>
        </authorList>
    </citation>
    <scope>IDENTIFICATION</scope>
</reference>
<evidence type="ECO:0000256" key="7">
    <source>
        <dbReference type="ARBA" id="ARBA00047899"/>
    </source>
</evidence>
<dbReference type="GO" id="GO:0005524">
    <property type="term" value="F:ATP binding"/>
    <property type="evidence" value="ECO:0007669"/>
    <property type="project" value="UniProtKB-UniRule"/>
</dbReference>
<dbReference type="InterPro" id="IPR000719">
    <property type="entry name" value="Prot_kinase_dom"/>
</dbReference>
<dbReference type="InterPro" id="IPR050236">
    <property type="entry name" value="Ser_Thr_kinase_AGC"/>
</dbReference>
<dbReference type="SMART" id="SM00220">
    <property type="entry name" value="S_TKc"/>
    <property type="match status" value="1"/>
</dbReference>
<dbReference type="PROSITE" id="PS50011">
    <property type="entry name" value="PROTEIN_KINASE_DOM"/>
    <property type="match status" value="1"/>
</dbReference>
<dbReference type="FunFam" id="3.30.200.20:FF:000042">
    <property type="entry name" value="Aurora kinase A"/>
    <property type="match status" value="1"/>
</dbReference>